<dbReference type="SMART" id="SM00053">
    <property type="entry name" value="DYNc"/>
    <property type="match status" value="1"/>
</dbReference>
<dbReference type="Pfam" id="PF02212">
    <property type="entry name" value="GED"/>
    <property type="match status" value="1"/>
</dbReference>
<dbReference type="AlphaFoldDB" id="A0AB34JTP5"/>
<evidence type="ECO:0000313" key="7">
    <source>
        <dbReference type="Proteomes" id="UP001515480"/>
    </source>
</evidence>
<dbReference type="Pfam" id="PF01031">
    <property type="entry name" value="Dynamin_M"/>
    <property type="match status" value="1"/>
</dbReference>
<dbReference type="InterPro" id="IPR045063">
    <property type="entry name" value="Dynamin_N"/>
</dbReference>
<dbReference type="InterPro" id="IPR000375">
    <property type="entry name" value="Dynamin_stalk"/>
</dbReference>
<reference evidence="6 7" key="1">
    <citation type="journal article" date="2024" name="Science">
        <title>Giant polyketide synthase enzymes in the biosynthesis of giant marine polyether toxins.</title>
        <authorList>
            <person name="Fallon T.R."/>
            <person name="Shende V.V."/>
            <person name="Wierzbicki I.H."/>
            <person name="Pendleton A.L."/>
            <person name="Watervoot N.F."/>
            <person name="Auber R.P."/>
            <person name="Gonzalez D.J."/>
            <person name="Wisecaver J.H."/>
            <person name="Moore B.S."/>
        </authorList>
    </citation>
    <scope>NUCLEOTIDE SEQUENCE [LARGE SCALE GENOMIC DNA]</scope>
    <source>
        <strain evidence="6 7">12B1</strain>
    </source>
</reference>
<dbReference type="Pfam" id="PF00350">
    <property type="entry name" value="Dynamin_N"/>
    <property type="match status" value="1"/>
</dbReference>
<dbReference type="PANTHER" id="PTHR11566">
    <property type="entry name" value="DYNAMIN"/>
    <property type="match status" value="1"/>
</dbReference>
<feature type="domain" description="GED" evidence="4">
    <location>
        <begin position="683"/>
        <end position="769"/>
    </location>
</feature>
<dbReference type="SMART" id="SM00302">
    <property type="entry name" value="GED"/>
    <property type="match status" value="1"/>
</dbReference>
<dbReference type="PRINTS" id="PR00195">
    <property type="entry name" value="DYNAMIN"/>
</dbReference>
<dbReference type="InterPro" id="IPR027417">
    <property type="entry name" value="P-loop_NTPase"/>
</dbReference>
<name>A0AB34JTP5_PRYPA</name>
<feature type="compositionally biased region" description="Pro residues" evidence="3">
    <location>
        <begin position="29"/>
        <end position="44"/>
    </location>
</feature>
<dbReference type="GO" id="GO:0008017">
    <property type="term" value="F:microtubule binding"/>
    <property type="evidence" value="ECO:0007669"/>
    <property type="project" value="TreeGrafter"/>
</dbReference>
<dbReference type="GO" id="GO:0005737">
    <property type="term" value="C:cytoplasm"/>
    <property type="evidence" value="ECO:0007669"/>
    <property type="project" value="TreeGrafter"/>
</dbReference>
<dbReference type="CDD" id="cd08771">
    <property type="entry name" value="DLP_1"/>
    <property type="match status" value="1"/>
</dbReference>
<dbReference type="InterPro" id="IPR020850">
    <property type="entry name" value="GED_dom"/>
</dbReference>
<dbReference type="InterPro" id="IPR001401">
    <property type="entry name" value="Dynamin_GTPase"/>
</dbReference>
<gene>
    <name evidence="6" type="ORF">AB1Y20_020098</name>
</gene>
<keyword evidence="7" id="KW-1185">Reference proteome</keyword>
<protein>
    <recommendedName>
        <fullName evidence="8">Dynamin GTPase</fullName>
    </recommendedName>
</protein>
<evidence type="ECO:0000256" key="1">
    <source>
        <dbReference type="ARBA" id="ARBA00022741"/>
    </source>
</evidence>
<keyword evidence="2" id="KW-0342">GTP-binding</keyword>
<evidence type="ECO:0000256" key="2">
    <source>
        <dbReference type="ARBA" id="ARBA00023134"/>
    </source>
</evidence>
<dbReference type="GO" id="GO:0005525">
    <property type="term" value="F:GTP binding"/>
    <property type="evidence" value="ECO:0007669"/>
    <property type="project" value="InterPro"/>
</dbReference>
<dbReference type="InterPro" id="IPR030381">
    <property type="entry name" value="G_DYNAMIN_dom"/>
</dbReference>
<dbReference type="PROSITE" id="PS51718">
    <property type="entry name" value="G_DYNAMIN_2"/>
    <property type="match status" value="1"/>
</dbReference>
<dbReference type="PANTHER" id="PTHR11566:SF223">
    <property type="entry name" value="PROTEIN 1C, PUTATIVE, EXPRESSED-RELATED"/>
    <property type="match status" value="1"/>
</dbReference>
<evidence type="ECO:0000313" key="6">
    <source>
        <dbReference type="EMBL" id="KAL1525231.1"/>
    </source>
</evidence>
<dbReference type="Gene3D" id="3.40.50.300">
    <property type="entry name" value="P-loop containing nucleotide triphosphate hydrolases"/>
    <property type="match status" value="1"/>
</dbReference>
<dbReference type="GO" id="GO:0003924">
    <property type="term" value="F:GTPase activity"/>
    <property type="evidence" value="ECO:0007669"/>
    <property type="project" value="InterPro"/>
</dbReference>
<evidence type="ECO:0008006" key="8">
    <source>
        <dbReference type="Google" id="ProtNLM"/>
    </source>
</evidence>
<evidence type="ECO:0000259" key="5">
    <source>
        <dbReference type="PROSITE" id="PS51718"/>
    </source>
</evidence>
<dbReference type="GO" id="GO:0016020">
    <property type="term" value="C:membrane"/>
    <property type="evidence" value="ECO:0007669"/>
    <property type="project" value="TreeGrafter"/>
</dbReference>
<accession>A0AB34JTP5</accession>
<organism evidence="6 7">
    <name type="scientific">Prymnesium parvum</name>
    <name type="common">Toxic golden alga</name>
    <dbReference type="NCBI Taxonomy" id="97485"/>
    <lineage>
        <taxon>Eukaryota</taxon>
        <taxon>Haptista</taxon>
        <taxon>Haptophyta</taxon>
        <taxon>Prymnesiophyceae</taxon>
        <taxon>Prymnesiales</taxon>
        <taxon>Prymnesiaceae</taxon>
        <taxon>Prymnesium</taxon>
    </lineage>
</organism>
<evidence type="ECO:0000256" key="3">
    <source>
        <dbReference type="SAM" id="MobiDB-lite"/>
    </source>
</evidence>
<proteinExistence type="predicted"/>
<dbReference type="InterPro" id="IPR022812">
    <property type="entry name" value="Dynamin"/>
</dbReference>
<feature type="region of interest" description="Disordered" evidence="3">
    <location>
        <begin position="1"/>
        <end position="44"/>
    </location>
</feature>
<dbReference type="EMBL" id="JBGBPQ010000004">
    <property type="protein sequence ID" value="KAL1525231.1"/>
    <property type="molecule type" value="Genomic_DNA"/>
</dbReference>
<dbReference type="GO" id="GO:0005874">
    <property type="term" value="C:microtubule"/>
    <property type="evidence" value="ECO:0007669"/>
    <property type="project" value="TreeGrafter"/>
</dbReference>
<dbReference type="InterPro" id="IPR003130">
    <property type="entry name" value="GED"/>
</dbReference>
<evidence type="ECO:0000259" key="4">
    <source>
        <dbReference type="PROSITE" id="PS51388"/>
    </source>
</evidence>
<dbReference type="PROSITE" id="PS51388">
    <property type="entry name" value="GED"/>
    <property type="match status" value="1"/>
</dbReference>
<dbReference type="Gene3D" id="1.20.120.1240">
    <property type="entry name" value="Dynamin, middle domain"/>
    <property type="match status" value="1"/>
</dbReference>
<sequence>MGAGAGVTSVSLSPPPPPFLRTPRLPVATPRPHPPTGALTVPPPSLIPPLHSPAGSSPPLPSFFTLLAFFAMASDSSRLETFGAVASGVARVTMTGGSAIYAAASSLSQYVKREEGTPKLTMSPSSPEADADMEGTLRGLGNSEMLRIANTLDGIFAGAHLSGEAGQLKQPEVPRLVVVGTQSSGKSSLLNGIIGADILPLGEQMVTRAPLSLQLLHHPDPAGMRAEFGRYADGGWMREACVALTCPDPTAGQLAQIRTCIDEATEARAGKQKGVSADPIFLRIFSPHVPNLSLVDLPGMTMTALTDQGQPRDIKQQIRKMIGSYIQQERTIILMVCPARADLEADPAIELVKEYDPKGVRTIGVLTKIDLMNAGTDVGKCLTNSLPADLQLSLGYFAVRNRSPAESGRGGLSVRDGFAAEEAYFKQHPTYGAANNPYQDHLGVPKLTKFLSRVLLDRLRQHMPAILSEVRQLYQATEASLNAMGPAVPTDELARSSMVQGLLTTFCRCFVGALVEKRADLKTGRHIKDAFHALNQGVKAVQPFDNTSFSDEYILEGVRDCEGYKLAFPIPPIELVEHMLRHPEHRPIRQLLPPCVVCLSSVHDEIRNMTRVLLQQQPMCRFPKLSARIREEVEALLLRAQTMCQAKLEELIDMEENYIMTDDPAFLTEMAGVVKKLVNRLDAPLIRSILVSYFSTVQRSLNNSAPKAIMLYMVKGIHDSIYQTLFEKINLQPSEHLLDEPPEMDAKRRADMELLAKLRSARRALETMG</sequence>
<dbReference type="SUPFAM" id="SSF52540">
    <property type="entry name" value="P-loop containing nucleoside triphosphate hydrolases"/>
    <property type="match status" value="1"/>
</dbReference>
<dbReference type="Proteomes" id="UP001515480">
    <property type="component" value="Unassembled WGS sequence"/>
</dbReference>
<comment type="caution">
    <text evidence="6">The sequence shown here is derived from an EMBL/GenBank/DDBJ whole genome shotgun (WGS) entry which is preliminary data.</text>
</comment>
<feature type="domain" description="Dynamin-type G" evidence="5">
    <location>
        <begin position="170"/>
        <end position="464"/>
    </location>
</feature>
<keyword evidence="1" id="KW-0547">Nucleotide-binding</keyword>